<dbReference type="Proteomes" id="UP001299046">
    <property type="component" value="Unassembled WGS sequence"/>
</dbReference>
<keyword evidence="1" id="KW-0472">Membrane</keyword>
<sequence length="187" mass="19043">MRPKGTQALSNPETDGPPRAVLIAALVVAVVAVGAALAYAAARQSGEPPTGPIPLATVPAPHAEGAACRSVLDGLPPQLGDFSRAELLEPAPAGAAAWTAGGGRSVVLRCGLDRPADFVVGSPIQVVDAVQWFEVREGDRATWYTVDRPVYLALTLPPGSGPAPIQELSDLIAASVPAVPIKPGPAR</sequence>
<feature type="transmembrane region" description="Helical" evidence="1">
    <location>
        <begin position="20"/>
        <end position="42"/>
    </location>
</feature>
<evidence type="ECO:0000256" key="1">
    <source>
        <dbReference type="SAM" id="Phobius"/>
    </source>
</evidence>
<dbReference type="Pfam" id="PF12028">
    <property type="entry name" value="DUF3515"/>
    <property type="match status" value="1"/>
</dbReference>
<keyword evidence="1" id="KW-0812">Transmembrane</keyword>
<name>A0ABU5YI08_9MYCO</name>
<keyword evidence="1" id="KW-1133">Transmembrane helix</keyword>
<accession>A0ABU5YI08</accession>
<keyword evidence="3" id="KW-1185">Reference proteome</keyword>
<evidence type="ECO:0000313" key="3">
    <source>
        <dbReference type="Proteomes" id="UP001299046"/>
    </source>
</evidence>
<gene>
    <name evidence="2" type="ORF">KV112_08080</name>
</gene>
<protein>
    <submittedName>
        <fullName evidence="2">DUF3515 domain-containing protein</fullName>
    </submittedName>
</protein>
<organism evidence="2 3">
    <name type="scientific">[Mycobacterium] zoologicum</name>
    <dbReference type="NCBI Taxonomy" id="2872311"/>
    <lineage>
        <taxon>Bacteria</taxon>
        <taxon>Bacillati</taxon>
        <taxon>Actinomycetota</taxon>
        <taxon>Actinomycetes</taxon>
        <taxon>Mycobacteriales</taxon>
        <taxon>Mycobacteriaceae</taxon>
        <taxon>Mycolicibacter</taxon>
    </lineage>
</organism>
<evidence type="ECO:0000313" key="2">
    <source>
        <dbReference type="EMBL" id="MEB3049692.1"/>
    </source>
</evidence>
<comment type="caution">
    <text evidence="2">The sequence shown here is derived from an EMBL/GenBank/DDBJ whole genome shotgun (WGS) entry which is preliminary data.</text>
</comment>
<dbReference type="RefSeq" id="WP_224861345.1">
    <property type="nucleotide sequence ID" value="NZ_JAYJJS010000012.1"/>
</dbReference>
<proteinExistence type="predicted"/>
<reference evidence="2 3" key="1">
    <citation type="submission" date="2023-12" db="EMBL/GenBank/DDBJ databases">
        <title>Description of new species of Mycobacterium terrae complex isolated from sewage at the Sao Paulo Zoological Park Foundation in Brazil.</title>
        <authorList>
            <person name="Romagnoli C.L."/>
            <person name="Conceicao E.C."/>
            <person name="Machado E."/>
            <person name="Barreto L.B.P.F."/>
            <person name="Sharma A."/>
            <person name="Silva N.M."/>
            <person name="Marques L.E."/>
            <person name="Juliana M.A."/>
            <person name="Lourenco M.C.S."/>
            <person name="Digiampietri L.A."/>
            <person name="Suffys P.N."/>
            <person name="Viana-Niero C."/>
        </authorList>
    </citation>
    <scope>NUCLEOTIDE SEQUENCE [LARGE SCALE GENOMIC DNA]</scope>
    <source>
        <strain evidence="2 3">MYC123</strain>
    </source>
</reference>
<dbReference type="InterPro" id="IPR021903">
    <property type="entry name" value="DUF3515"/>
</dbReference>
<dbReference type="EMBL" id="JAYJJT010000007">
    <property type="protein sequence ID" value="MEB3049692.1"/>
    <property type="molecule type" value="Genomic_DNA"/>
</dbReference>